<dbReference type="InterPro" id="IPR022907">
    <property type="entry name" value="VapC_family"/>
</dbReference>
<dbReference type="GO" id="GO:0090729">
    <property type="term" value="F:toxin activity"/>
    <property type="evidence" value="ECO:0007669"/>
    <property type="project" value="UniProtKB-KW"/>
</dbReference>
<reference evidence="7 8" key="1">
    <citation type="submission" date="2020-08" db="EMBL/GenBank/DDBJ databases">
        <title>Edaphobacter telluris sp. nov. and Acidobacterium dinghuensis sp. nov., two acidobacteria isolated from forest soil.</title>
        <authorList>
            <person name="Fu J."/>
            <person name="Qiu L."/>
        </authorList>
    </citation>
    <scope>NUCLEOTIDE SEQUENCE [LARGE SCALE GENOMIC DNA]</scope>
    <source>
        <strain evidence="7">4Y35</strain>
    </source>
</reference>
<dbReference type="InterPro" id="IPR006226">
    <property type="entry name" value="Mtu_PIN"/>
</dbReference>
<proteinExistence type="inferred from homology"/>
<protein>
    <recommendedName>
        <fullName evidence="5">Ribonuclease VapC</fullName>
        <shortName evidence="5">RNase VapC</shortName>
        <ecNumber evidence="5">3.1.-.-</ecNumber>
    </recommendedName>
    <alternativeName>
        <fullName evidence="5">Toxin VapC</fullName>
    </alternativeName>
</protein>
<dbReference type="GO" id="GO:0045926">
    <property type="term" value="P:negative regulation of growth"/>
    <property type="evidence" value="ECO:0007669"/>
    <property type="project" value="UniProtKB-ARBA"/>
</dbReference>
<dbReference type="NCBIfam" id="TIGR00028">
    <property type="entry name" value="Mtu_PIN_fam"/>
    <property type="match status" value="1"/>
</dbReference>
<comment type="function">
    <text evidence="5">Toxic component of a toxin-antitoxin (TA) system. An RNase.</text>
</comment>
<keyword evidence="8" id="KW-1185">Reference proteome</keyword>
<dbReference type="AlphaFoldDB" id="A0A7G8BDV3"/>
<evidence type="ECO:0000256" key="5">
    <source>
        <dbReference type="HAMAP-Rule" id="MF_00265"/>
    </source>
</evidence>
<keyword evidence="5" id="KW-0800">Toxin</keyword>
<sequence>MIVVDANLLLYAYDDQSPFHNRARIWTEEVFSDAAPVGLPWQTIYAFLRIVTNPRLPGQHFSMAEGIATVDQWLTQPNVRLLSPSERHWLIFQQMLLEGQARGPMTTDAQLAALTIEYGGVLHTTDRDFSRFPGLRWINPLIQS</sequence>
<keyword evidence="3 5" id="KW-0479">Metal-binding</keyword>
<comment type="similarity">
    <text evidence="5">Belongs to the PINc/VapC protein family.</text>
</comment>
<dbReference type="Proteomes" id="UP000515312">
    <property type="component" value="Chromosome"/>
</dbReference>
<dbReference type="RefSeq" id="WP_186740786.1">
    <property type="nucleotide sequence ID" value="NZ_CP060394.1"/>
</dbReference>
<feature type="binding site" evidence="5">
    <location>
        <position position="108"/>
    </location>
    <ligand>
        <name>Mg(2+)</name>
        <dbReference type="ChEBI" id="CHEBI:18420"/>
    </ligand>
</feature>
<dbReference type="GO" id="GO:0016788">
    <property type="term" value="F:hydrolase activity, acting on ester bonds"/>
    <property type="evidence" value="ECO:0007669"/>
    <property type="project" value="InterPro"/>
</dbReference>
<dbReference type="Pfam" id="PF01850">
    <property type="entry name" value="PIN"/>
    <property type="match status" value="1"/>
</dbReference>
<evidence type="ECO:0000256" key="2">
    <source>
        <dbReference type="ARBA" id="ARBA00022722"/>
    </source>
</evidence>
<evidence type="ECO:0000313" key="7">
    <source>
        <dbReference type="EMBL" id="QNI30723.1"/>
    </source>
</evidence>
<dbReference type="HAMAP" id="MF_00265">
    <property type="entry name" value="VapC_Nob1"/>
    <property type="match status" value="1"/>
</dbReference>
<evidence type="ECO:0000256" key="4">
    <source>
        <dbReference type="ARBA" id="ARBA00022801"/>
    </source>
</evidence>
<gene>
    <name evidence="5" type="primary">vapC</name>
    <name evidence="7" type="ORF">H7849_16510</name>
</gene>
<feature type="domain" description="PIN" evidence="6">
    <location>
        <begin position="2"/>
        <end position="133"/>
    </location>
</feature>
<keyword evidence="4 5" id="KW-0378">Hydrolase</keyword>
<keyword evidence="2 5" id="KW-0540">Nuclease</keyword>
<dbReference type="SUPFAM" id="SSF88723">
    <property type="entry name" value="PIN domain-like"/>
    <property type="match status" value="1"/>
</dbReference>
<name>A0A7G8BDV3_9BACT</name>
<dbReference type="EC" id="3.1.-.-" evidence="5"/>
<keyword evidence="5" id="KW-0460">Magnesium</keyword>
<evidence type="ECO:0000313" key="8">
    <source>
        <dbReference type="Proteomes" id="UP000515312"/>
    </source>
</evidence>
<keyword evidence="1 5" id="KW-1277">Toxin-antitoxin system</keyword>
<comment type="cofactor">
    <cofactor evidence="5">
        <name>Mg(2+)</name>
        <dbReference type="ChEBI" id="CHEBI:18420"/>
    </cofactor>
</comment>
<dbReference type="GO" id="GO:0004540">
    <property type="term" value="F:RNA nuclease activity"/>
    <property type="evidence" value="ECO:0007669"/>
    <property type="project" value="InterPro"/>
</dbReference>
<dbReference type="InterPro" id="IPR029060">
    <property type="entry name" value="PIN-like_dom_sf"/>
</dbReference>
<dbReference type="CDD" id="cd18678">
    <property type="entry name" value="PIN_MtVapC25_VapC33-like"/>
    <property type="match status" value="1"/>
</dbReference>
<organism evidence="7 8">
    <name type="scientific">Alloacidobacterium dinghuense</name>
    <dbReference type="NCBI Taxonomy" id="2763107"/>
    <lineage>
        <taxon>Bacteria</taxon>
        <taxon>Pseudomonadati</taxon>
        <taxon>Acidobacteriota</taxon>
        <taxon>Terriglobia</taxon>
        <taxon>Terriglobales</taxon>
        <taxon>Acidobacteriaceae</taxon>
        <taxon>Alloacidobacterium</taxon>
    </lineage>
</organism>
<dbReference type="EMBL" id="CP060394">
    <property type="protein sequence ID" value="QNI30723.1"/>
    <property type="molecule type" value="Genomic_DNA"/>
</dbReference>
<evidence type="ECO:0000259" key="6">
    <source>
        <dbReference type="Pfam" id="PF01850"/>
    </source>
</evidence>
<dbReference type="KEGG" id="adin:H7849_16510"/>
<dbReference type="Gene3D" id="3.40.50.1010">
    <property type="entry name" value="5'-nuclease"/>
    <property type="match status" value="1"/>
</dbReference>
<evidence type="ECO:0000256" key="3">
    <source>
        <dbReference type="ARBA" id="ARBA00022723"/>
    </source>
</evidence>
<dbReference type="GO" id="GO:0000287">
    <property type="term" value="F:magnesium ion binding"/>
    <property type="evidence" value="ECO:0007669"/>
    <property type="project" value="UniProtKB-UniRule"/>
</dbReference>
<evidence type="ECO:0000256" key="1">
    <source>
        <dbReference type="ARBA" id="ARBA00022649"/>
    </source>
</evidence>
<accession>A0A7G8BDV3</accession>
<dbReference type="InterPro" id="IPR002716">
    <property type="entry name" value="PIN_dom"/>
</dbReference>
<feature type="binding site" evidence="5">
    <location>
        <position position="5"/>
    </location>
    <ligand>
        <name>Mg(2+)</name>
        <dbReference type="ChEBI" id="CHEBI:18420"/>
    </ligand>
</feature>